<dbReference type="Gene3D" id="3.30.540.10">
    <property type="entry name" value="Fructose-1,6-Bisphosphatase, subunit A, domain 1"/>
    <property type="match status" value="1"/>
</dbReference>
<dbReference type="InterPro" id="IPR000760">
    <property type="entry name" value="Inositol_monophosphatase-like"/>
</dbReference>
<dbReference type="InterPro" id="IPR020583">
    <property type="entry name" value="Inositol_monoP_metal-BS"/>
</dbReference>
<reference evidence="4" key="1">
    <citation type="submission" date="2018-05" db="EMBL/GenBank/DDBJ databases">
        <authorList>
            <person name="Lanie J.A."/>
            <person name="Ng W.-L."/>
            <person name="Kazmierczak K.M."/>
            <person name="Andrzejewski T.M."/>
            <person name="Davidsen T.M."/>
            <person name="Wayne K.J."/>
            <person name="Tettelin H."/>
            <person name="Glass J.I."/>
            <person name="Rusch D."/>
            <person name="Podicherti R."/>
            <person name="Tsui H.-C.T."/>
            <person name="Winkler M.E."/>
        </authorList>
    </citation>
    <scope>NUCLEOTIDE SEQUENCE</scope>
</reference>
<sequence length="128" mass="13885">MPDIEAVAAAICEAAQTEILPRFRSLQAHEIKEKSPGDLVTVADLEAEQTLNRALSELLPGSVLVGEEAVAENPKLLQALRTEPVCWLVDPIDGTINFAHGVPLFATMVALIIAGETVCRWIYDLVHD</sequence>
<dbReference type="EMBL" id="UINC01116669">
    <property type="protein sequence ID" value="SVC88562.1"/>
    <property type="molecule type" value="Genomic_DNA"/>
</dbReference>
<feature type="non-terminal residue" evidence="4">
    <location>
        <position position="128"/>
    </location>
</feature>
<dbReference type="PROSITE" id="PS00629">
    <property type="entry name" value="IMP_1"/>
    <property type="match status" value="1"/>
</dbReference>
<dbReference type="Pfam" id="PF00459">
    <property type="entry name" value="Inositol_P"/>
    <property type="match status" value="1"/>
</dbReference>
<evidence type="ECO:0000256" key="3">
    <source>
        <dbReference type="ARBA" id="ARBA00022842"/>
    </source>
</evidence>
<dbReference type="GO" id="GO:0007165">
    <property type="term" value="P:signal transduction"/>
    <property type="evidence" value="ECO:0007669"/>
    <property type="project" value="TreeGrafter"/>
</dbReference>
<dbReference type="PRINTS" id="PR00377">
    <property type="entry name" value="IMPHPHTASES"/>
</dbReference>
<accession>A0A382QUP3</accession>
<gene>
    <name evidence="4" type="ORF">METZ01_LOCUS341416</name>
</gene>
<evidence type="ECO:0000256" key="1">
    <source>
        <dbReference type="ARBA" id="ARBA00022723"/>
    </source>
</evidence>
<proteinExistence type="predicted"/>
<dbReference type="AlphaFoldDB" id="A0A382QUP3"/>
<evidence type="ECO:0000313" key="4">
    <source>
        <dbReference type="EMBL" id="SVC88562.1"/>
    </source>
</evidence>
<evidence type="ECO:0008006" key="5">
    <source>
        <dbReference type="Google" id="ProtNLM"/>
    </source>
</evidence>
<organism evidence="4">
    <name type="scientific">marine metagenome</name>
    <dbReference type="NCBI Taxonomy" id="408172"/>
    <lineage>
        <taxon>unclassified sequences</taxon>
        <taxon>metagenomes</taxon>
        <taxon>ecological metagenomes</taxon>
    </lineage>
</organism>
<dbReference type="SUPFAM" id="SSF56655">
    <property type="entry name" value="Carbohydrate phosphatase"/>
    <property type="match status" value="1"/>
</dbReference>
<dbReference type="PANTHER" id="PTHR20854">
    <property type="entry name" value="INOSITOL MONOPHOSPHATASE"/>
    <property type="match status" value="1"/>
</dbReference>
<keyword evidence="3" id="KW-0460">Magnesium</keyword>
<protein>
    <recommendedName>
        <fullName evidence="5">Inositol monophosphatase</fullName>
    </recommendedName>
</protein>
<dbReference type="GO" id="GO:0046872">
    <property type="term" value="F:metal ion binding"/>
    <property type="evidence" value="ECO:0007669"/>
    <property type="project" value="UniProtKB-KW"/>
</dbReference>
<keyword evidence="2" id="KW-0378">Hydrolase</keyword>
<evidence type="ECO:0000256" key="2">
    <source>
        <dbReference type="ARBA" id="ARBA00022801"/>
    </source>
</evidence>
<dbReference type="GO" id="GO:0006020">
    <property type="term" value="P:inositol metabolic process"/>
    <property type="evidence" value="ECO:0007669"/>
    <property type="project" value="TreeGrafter"/>
</dbReference>
<name>A0A382QUP3_9ZZZZ</name>
<keyword evidence="1" id="KW-0479">Metal-binding</keyword>
<dbReference type="PANTHER" id="PTHR20854:SF4">
    <property type="entry name" value="INOSITOL-1-MONOPHOSPHATASE-RELATED"/>
    <property type="match status" value="1"/>
</dbReference>
<dbReference type="GO" id="GO:0008934">
    <property type="term" value="F:inositol monophosphate 1-phosphatase activity"/>
    <property type="evidence" value="ECO:0007669"/>
    <property type="project" value="TreeGrafter"/>
</dbReference>